<dbReference type="NCBIfam" id="TIGR00254">
    <property type="entry name" value="GGDEF"/>
    <property type="match status" value="1"/>
</dbReference>
<evidence type="ECO:0000256" key="2">
    <source>
        <dbReference type="ARBA" id="ARBA00034247"/>
    </source>
</evidence>
<dbReference type="Pfam" id="PF00990">
    <property type="entry name" value="GGDEF"/>
    <property type="match status" value="1"/>
</dbReference>
<dbReference type="FunFam" id="3.30.70.270:FF:000001">
    <property type="entry name" value="Diguanylate cyclase domain protein"/>
    <property type="match status" value="1"/>
</dbReference>
<evidence type="ECO:0000256" key="3">
    <source>
        <dbReference type="SAM" id="Coils"/>
    </source>
</evidence>
<feature type="transmembrane region" description="Helical" evidence="5">
    <location>
        <begin position="39"/>
        <end position="57"/>
    </location>
</feature>
<dbReference type="Proteomes" id="UP000484255">
    <property type="component" value="Unassembled WGS sequence"/>
</dbReference>
<dbReference type="SMART" id="SM00267">
    <property type="entry name" value="GGDEF"/>
    <property type="match status" value="1"/>
</dbReference>
<feature type="coiled-coil region" evidence="3">
    <location>
        <begin position="330"/>
        <end position="383"/>
    </location>
</feature>
<evidence type="ECO:0000313" key="9">
    <source>
        <dbReference type="Proteomes" id="UP000484255"/>
    </source>
</evidence>
<keyword evidence="5" id="KW-0472">Membrane</keyword>
<dbReference type="AlphaFoldDB" id="A0A7C9PJ27"/>
<dbReference type="SMART" id="SM00091">
    <property type="entry name" value="PAS"/>
    <property type="match status" value="2"/>
</dbReference>
<dbReference type="Pfam" id="PF13188">
    <property type="entry name" value="PAS_8"/>
    <property type="match status" value="1"/>
</dbReference>
<keyword evidence="5" id="KW-1133">Transmembrane helix</keyword>
<dbReference type="InterPro" id="IPR031621">
    <property type="entry name" value="HisKA_7TM"/>
</dbReference>
<dbReference type="PANTHER" id="PTHR45138">
    <property type="entry name" value="REGULATORY COMPONENTS OF SENSORY TRANSDUCTION SYSTEM"/>
    <property type="match status" value="1"/>
</dbReference>
<evidence type="ECO:0000259" key="6">
    <source>
        <dbReference type="PROSITE" id="PS50112"/>
    </source>
</evidence>
<organism evidence="8 9">
    <name type="scientific">Ideonella livida</name>
    <dbReference type="NCBI Taxonomy" id="2707176"/>
    <lineage>
        <taxon>Bacteria</taxon>
        <taxon>Pseudomonadati</taxon>
        <taxon>Pseudomonadota</taxon>
        <taxon>Betaproteobacteria</taxon>
        <taxon>Burkholderiales</taxon>
        <taxon>Sphaerotilaceae</taxon>
        <taxon>Ideonella</taxon>
    </lineage>
</organism>
<feature type="domain" description="GGDEF" evidence="7">
    <location>
        <begin position="385"/>
        <end position="519"/>
    </location>
</feature>
<dbReference type="InterPro" id="IPR043128">
    <property type="entry name" value="Rev_trsase/Diguanyl_cyclase"/>
</dbReference>
<dbReference type="SUPFAM" id="SSF55073">
    <property type="entry name" value="Nucleotide cyclase"/>
    <property type="match status" value="1"/>
</dbReference>
<evidence type="ECO:0000256" key="1">
    <source>
        <dbReference type="ARBA" id="ARBA00012528"/>
    </source>
</evidence>
<evidence type="ECO:0000259" key="7">
    <source>
        <dbReference type="PROSITE" id="PS50887"/>
    </source>
</evidence>
<proteinExistence type="predicted"/>
<evidence type="ECO:0000313" key="8">
    <source>
        <dbReference type="EMBL" id="NDY93176.1"/>
    </source>
</evidence>
<keyword evidence="5" id="KW-0812">Transmembrane</keyword>
<dbReference type="InterPro" id="IPR000014">
    <property type="entry name" value="PAS"/>
</dbReference>
<dbReference type="SUPFAM" id="SSF55785">
    <property type="entry name" value="PYP-like sensor domain (PAS domain)"/>
    <property type="match status" value="1"/>
</dbReference>
<name>A0A7C9PJ27_9BURK</name>
<feature type="transmembrane region" description="Helical" evidence="5">
    <location>
        <begin position="6"/>
        <end position="27"/>
    </location>
</feature>
<protein>
    <recommendedName>
        <fullName evidence="1">diguanylate cyclase</fullName>
        <ecNumber evidence="1">2.7.7.65</ecNumber>
    </recommendedName>
</protein>
<feature type="transmembrane region" description="Helical" evidence="5">
    <location>
        <begin position="176"/>
        <end position="195"/>
    </location>
</feature>
<dbReference type="InterPro" id="IPR050469">
    <property type="entry name" value="Diguanylate_Cyclase"/>
</dbReference>
<comment type="catalytic activity">
    <reaction evidence="2">
        <text>2 GTP = 3',3'-c-di-GMP + 2 diphosphate</text>
        <dbReference type="Rhea" id="RHEA:24898"/>
        <dbReference type="ChEBI" id="CHEBI:33019"/>
        <dbReference type="ChEBI" id="CHEBI:37565"/>
        <dbReference type="ChEBI" id="CHEBI:58805"/>
        <dbReference type="EC" id="2.7.7.65"/>
    </reaction>
</comment>
<dbReference type="PROSITE" id="PS50887">
    <property type="entry name" value="GGDEF"/>
    <property type="match status" value="1"/>
</dbReference>
<evidence type="ECO:0000256" key="5">
    <source>
        <dbReference type="SAM" id="Phobius"/>
    </source>
</evidence>
<dbReference type="Gene3D" id="3.30.70.270">
    <property type="match status" value="1"/>
</dbReference>
<accession>A0A7C9PJ27</accession>
<dbReference type="InterPro" id="IPR000160">
    <property type="entry name" value="GGDEF_dom"/>
</dbReference>
<dbReference type="InterPro" id="IPR029787">
    <property type="entry name" value="Nucleotide_cyclase"/>
</dbReference>
<feature type="domain" description="PAS" evidence="6">
    <location>
        <begin position="236"/>
        <end position="280"/>
    </location>
</feature>
<dbReference type="CDD" id="cd00130">
    <property type="entry name" value="PAS"/>
    <property type="match status" value="1"/>
</dbReference>
<feature type="transmembrane region" description="Helical" evidence="5">
    <location>
        <begin position="69"/>
        <end position="89"/>
    </location>
</feature>
<keyword evidence="9" id="KW-1185">Reference proteome</keyword>
<dbReference type="EMBL" id="JAAGOH010000029">
    <property type="protein sequence ID" value="NDY93176.1"/>
    <property type="molecule type" value="Genomic_DNA"/>
</dbReference>
<keyword evidence="3" id="KW-0175">Coiled coil</keyword>
<dbReference type="RefSeq" id="WP_163459226.1">
    <property type="nucleotide sequence ID" value="NZ_JAAGOH010000029.1"/>
</dbReference>
<dbReference type="Gene3D" id="3.30.450.20">
    <property type="entry name" value="PAS domain"/>
    <property type="match status" value="1"/>
</dbReference>
<dbReference type="EC" id="2.7.7.65" evidence="1"/>
<gene>
    <name evidence="8" type="ORF">G3A44_18440</name>
</gene>
<feature type="region of interest" description="Disordered" evidence="4">
    <location>
        <begin position="511"/>
        <end position="531"/>
    </location>
</feature>
<dbReference type="Pfam" id="PF16927">
    <property type="entry name" value="HisKA_7TM"/>
    <property type="match status" value="1"/>
</dbReference>
<dbReference type="CDD" id="cd01949">
    <property type="entry name" value="GGDEF"/>
    <property type="match status" value="1"/>
</dbReference>
<dbReference type="PROSITE" id="PS50112">
    <property type="entry name" value="PAS"/>
    <property type="match status" value="1"/>
</dbReference>
<dbReference type="GO" id="GO:0052621">
    <property type="term" value="F:diguanylate cyclase activity"/>
    <property type="evidence" value="ECO:0007669"/>
    <property type="project" value="UniProtKB-EC"/>
</dbReference>
<evidence type="ECO:0000256" key="4">
    <source>
        <dbReference type="SAM" id="MobiDB-lite"/>
    </source>
</evidence>
<sequence>MPQLLPYALPSLLGMLICLGIATQVALRRQGPAWRQLACLGLAVAWWCGTEILWVLLPDADLRRCVAQWQYLGVTPTPVLWLQAVLAYTGRRRWQHGRRAVLLWIIPLATLLLVATNPGHGLVWQAIEPIAGQPTAHIVYGQWYAVHASYSYALVLLATTLIVARFSASPLYRVPMLIVLLGPLAVVGANLAYLLWAERMRLDPTPFGFALAFAALSWSVVRHNLFELVPMARGLAVECLQDGVMVLSADRRVVDLNPAARQLLGLTVGHRLGRPLQELLPGLQSLGPAQPTEVSVGAGGPLLEARITHVTDGEGRVEGSVLMLRDITEARAARERLLQAKEHLAQLNQELERLAHVDALTGLANRRRLMHKLDEEIRHAREQGRPLTVLLADLDHFKQVNDRLGHLVGDRVLALAGRSLAELVRPEDEPARYGGEEFAVLFPGTDLQAAANLAARMQRELRELAHVDDTGARFTVTWSMGLATLDAIDASAQDLLTRADQALYHTKHSGRDGLSLYQTPPPPDAPIRRVL</sequence>
<reference evidence="8 9" key="1">
    <citation type="submission" date="2020-02" db="EMBL/GenBank/DDBJ databases">
        <title>Ideonella bacterium strain TBM-1.</title>
        <authorList>
            <person name="Chen W.-M."/>
        </authorList>
    </citation>
    <scope>NUCLEOTIDE SEQUENCE [LARGE SCALE GENOMIC DNA]</scope>
    <source>
        <strain evidence="8 9">TBM-1</strain>
    </source>
</reference>
<comment type="caution">
    <text evidence="8">The sequence shown here is derived from an EMBL/GenBank/DDBJ whole genome shotgun (WGS) entry which is preliminary data.</text>
</comment>
<dbReference type="PANTHER" id="PTHR45138:SF9">
    <property type="entry name" value="DIGUANYLATE CYCLASE DGCM-RELATED"/>
    <property type="match status" value="1"/>
</dbReference>
<dbReference type="InterPro" id="IPR035965">
    <property type="entry name" value="PAS-like_dom_sf"/>
</dbReference>
<feature type="transmembrane region" description="Helical" evidence="5">
    <location>
        <begin position="143"/>
        <end position="164"/>
    </location>
</feature>
<feature type="transmembrane region" description="Helical" evidence="5">
    <location>
        <begin position="101"/>
        <end position="123"/>
    </location>
</feature>